<keyword evidence="2" id="KW-0472">Membrane</keyword>
<evidence type="ECO:0000313" key="3">
    <source>
        <dbReference type="EMBL" id="MDQ0363554.1"/>
    </source>
</evidence>
<gene>
    <name evidence="3" type="ORF">J2S42_000223</name>
</gene>
<dbReference type="EMBL" id="JAUSUZ010000001">
    <property type="protein sequence ID" value="MDQ0363554.1"/>
    <property type="molecule type" value="Genomic_DNA"/>
</dbReference>
<sequence length="399" mass="40946">MSGSTMPMVPPVEDGAPPGAPKRRRARRAVLVAALLVIVLLAPIAVLLFVRGGGMPRGGPVAVPSAAPHVTPTGTGSPAAATSVPDTRTPTRVPPPDGRIAAGVLKNALLYVPPWPADNVAGPSGPVQFRNGLFTVPDRAVDEGTAWGKQIVIGAVTYGDVDRDGADETIAELECMIQGSSQQVVAFGRDRAGAVVTLGQVLATTGQVRSIAAGSIRVIANGDVAARVGDIQNCCGGTVPVTWQDRTYRWDGHRFHRSGGTAAIPLNPYVTETTVTAGELTLGPTVAGYRTGTLAVTVTHRWGTPPASVRLRFATTGGIEPTGPDWPSITDEPVGGYLVTVPAPAPLTAQTRQYAFRQPASVTGGQMTVAMMASWSAAGRSLAEAVPGSGATVAVHVTG</sequence>
<accession>A0AAE3VUG2</accession>
<organism evidence="3 4">
    <name type="scientific">Catenuloplanes indicus</name>
    <dbReference type="NCBI Taxonomy" id="137267"/>
    <lineage>
        <taxon>Bacteria</taxon>
        <taxon>Bacillati</taxon>
        <taxon>Actinomycetota</taxon>
        <taxon>Actinomycetes</taxon>
        <taxon>Micromonosporales</taxon>
        <taxon>Micromonosporaceae</taxon>
        <taxon>Catenuloplanes</taxon>
    </lineage>
</organism>
<dbReference type="RefSeq" id="WP_307234269.1">
    <property type="nucleotide sequence ID" value="NZ_JAUSUZ010000001.1"/>
</dbReference>
<feature type="region of interest" description="Disordered" evidence="1">
    <location>
        <begin position="64"/>
        <end position="97"/>
    </location>
</feature>
<feature type="compositionally biased region" description="Low complexity" evidence="1">
    <location>
        <begin position="64"/>
        <end position="91"/>
    </location>
</feature>
<dbReference type="AlphaFoldDB" id="A0AAE3VUG2"/>
<keyword evidence="2" id="KW-0812">Transmembrane</keyword>
<reference evidence="3 4" key="1">
    <citation type="submission" date="2023-07" db="EMBL/GenBank/DDBJ databases">
        <title>Sequencing the genomes of 1000 actinobacteria strains.</title>
        <authorList>
            <person name="Klenk H.-P."/>
        </authorList>
    </citation>
    <scope>NUCLEOTIDE SEQUENCE [LARGE SCALE GENOMIC DNA]</scope>
    <source>
        <strain evidence="3 4">DSM 44709</strain>
    </source>
</reference>
<evidence type="ECO:0000256" key="1">
    <source>
        <dbReference type="SAM" id="MobiDB-lite"/>
    </source>
</evidence>
<feature type="region of interest" description="Disordered" evidence="1">
    <location>
        <begin position="1"/>
        <end position="21"/>
    </location>
</feature>
<keyword evidence="4" id="KW-1185">Reference proteome</keyword>
<keyword evidence="2" id="KW-1133">Transmembrane helix</keyword>
<comment type="caution">
    <text evidence="3">The sequence shown here is derived from an EMBL/GenBank/DDBJ whole genome shotgun (WGS) entry which is preliminary data.</text>
</comment>
<dbReference type="Proteomes" id="UP001240236">
    <property type="component" value="Unassembled WGS sequence"/>
</dbReference>
<evidence type="ECO:0000313" key="4">
    <source>
        <dbReference type="Proteomes" id="UP001240236"/>
    </source>
</evidence>
<feature type="transmembrane region" description="Helical" evidence="2">
    <location>
        <begin position="29"/>
        <end position="50"/>
    </location>
</feature>
<proteinExistence type="predicted"/>
<evidence type="ECO:0000256" key="2">
    <source>
        <dbReference type="SAM" id="Phobius"/>
    </source>
</evidence>
<name>A0AAE3VUG2_9ACTN</name>
<protein>
    <submittedName>
        <fullName evidence="3">Zn-binding protein involved in type VI secretion</fullName>
    </submittedName>
</protein>